<dbReference type="Gene3D" id="2.10.109.10">
    <property type="entry name" value="Umud Fragment, subunit A"/>
    <property type="match status" value="1"/>
</dbReference>
<proteinExistence type="predicted"/>
<organism evidence="2 3">
    <name type="scientific">Spirosoma aureum</name>
    <dbReference type="NCBI Taxonomy" id="2692134"/>
    <lineage>
        <taxon>Bacteria</taxon>
        <taxon>Pseudomonadati</taxon>
        <taxon>Bacteroidota</taxon>
        <taxon>Cytophagia</taxon>
        <taxon>Cytophagales</taxon>
        <taxon>Cytophagaceae</taxon>
        <taxon>Spirosoma</taxon>
    </lineage>
</organism>
<dbReference type="InterPro" id="IPR015927">
    <property type="entry name" value="Peptidase_S24_S26A/B/C"/>
</dbReference>
<dbReference type="PANTHER" id="PTHR33516">
    <property type="entry name" value="LEXA REPRESSOR"/>
    <property type="match status" value="1"/>
</dbReference>
<dbReference type="InterPro" id="IPR050077">
    <property type="entry name" value="LexA_repressor"/>
</dbReference>
<protein>
    <submittedName>
        <fullName evidence="2">DNA repair protein</fullName>
    </submittedName>
</protein>
<evidence type="ECO:0000313" key="2">
    <source>
        <dbReference type="EMBL" id="QIP13777.1"/>
    </source>
</evidence>
<sequence>MIDTIKPANIWHIDPAERVPIPFYQSPVSAGFGNPAENYLRARLSLDQLCIEHPDASYFVEVDGDSMIADDIRPGSILVVDASHTVETGKIIVCWVNGECYAKRFVRFERMIALFPSNPDYLPIYVHLDIDQFSVLGVVIRIVSKPPKWDSEQTKSAINHVRTYRRERNVREL</sequence>
<dbReference type="KEGG" id="spib:G8759_14725"/>
<dbReference type="AlphaFoldDB" id="A0A6G9AMU5"/>
<feature type="domain" description="Peptidase S24/S26A/S26B/S26C" evidence="1">
    <location>
        <begin position="22"/>
        <end position="140"/>
    </location>
</feature>
<dbReference type="SUPFAM" id="SSF51306">
    <property type="entry name" value="LexA/Signal peptidase"/>
    <property type="match status" value="1"/>
</dbReference>
<name>A0A6G9AMU5_9BACT</name>
<evidence type="ECO:0000259" key="1">
    <source>
        <dbReference type="Pfam" id="PF00717"/>
    </source>
</evidence>
<dbReference type="InterPro" id="IPR039418">
    <property type="entry name" value="LexA-like"/>
</dbReference>
<dbReference type="Proteomes" id="UP000501802">
    <property type="component" value="Chromosome"/>
</dbReference>
<evidence type="ECO:0000313" key="3">
    <source>
        <dbReference type="Proteomes" id="UP000501802"/>
    </source>
</evidence>
<dbReference type="PANTHER" id="PTHR33516:SF2">
    <property type="entry name" value="LEXA REPRESSOR-RELATED"/>
    <property type="match status" value="1"/>
</dbReference>
<accession>A0A6G9AMU5</accession>
<dbReference type="RefSeq" id="WP_167209171.1">
    <property type="nucleotide sequence ID" value="NZ_CP050063.1"/>
</dbReference>
<keyword evidence="3" id="KW-1185">Reference proteome</keyword>
<reference evidence="2 3" key="1">
    <citation type="submission" date="2020-03" db="EMBL/GenBank/DDBJ databases">
        <authorList>
            <person name="Kim M.K."/>
        </authorList>
    </citation>
    <scope>NUCLEOTIDE SEQUENCE [LARGE SCALE GENOMIC DNA]</scope>
    <source>
        <strain evidence="2 3">BT328</strain>
    </source>
</reference>
<dbReference type="EMBL" id="CP050063">
    <property type="protein sequence ID" value="QIP13777.1"/>
    <property type="molecule type" value="Genomic_DNA"/>
</dbReference>
<dbReference type="Pfam" id="PF00717">
    <property type="entry name" value="Peptidase_S24"/>
    <property type="match status" value="1"/>
</dbReference>
<gene>
    <name evidence="2" type="ORF">G8759_14725</name>
</gene>
<dbReference type="CDD" id="cd06529">
    <property type="entry name" value="S24_LexA-like"/>
    <property type="match status" value="1"/>
</dbReference>
<dbReference type="InterPro" id="IPR036286">
    <property type="entry name" value="LexA/Signal_pep-like_sf"/>
</dbReference>